<feature type="domain" description="Ig-like" evidence="3">
    <location>
        <begin position="1466"/>
        <end position="1554"/>
    </location>
</feature>
<dbReference type="NCBIfam" id="TIGR04131">
    <property type="entry name" value="Bac_Flav_CTERM"/>
    <property type="match status" value="1"/>
</dbReference>
<dbReference type="Proteomes" id="UP000199580">
    <property type="component" value="Unassembled WGS sequence"/>
</dbReference>
<evidence type="ECO:0000259" key="2">
    <source>
        <dbReference type="PROSITE" id="PS50093"/>
    </source>
</evidence>
<reference evidence="4 5" key="1">
    <citation type="submission" date="2016-10" db="EMBL/GenBank/DDBJ databases">
        <authorList>
            <person name="de Groot N.N."/>
        </authorList>
    </citation>
    <scope>NUCLEOTIDE SEQUENCE [LARGE SCALE GENOMIC DNA]</scope>
    <source>
        <strain evidence="4 5">CGMCC 1.10076</strain>
    </source>
</reference>
<dbReference type="InterPro" id="IPR007110">
    <property type="entry name" value="Ig-like_dom"/>
</dbReference>
<dbReference type="InterPro" id="IPR000601">
    <property type="entry name" value="PKD_dom"/>
</dbReference>
<feature type="domain" description="PKD" evidence="2">
    <location>
        <begin position="2344"/>
        <end position="2393"/>
    </location>
</feature>
<organism evidence="4 5">
    <name type="scientific">Flavobacterium noncentrifugens</name>
    <dbReference type="NCBI Taxonomy" id="1128970"/>
    <lineage>
        <taxon>Bacteria</taxon>
        <taxon>Pseudomonadati</taxon>
        <taxon>Bacteroidota</taxon>
        <taxon>Flavobacteriia</taxon>
        <taxon>Flavobacteriales</taxon>
        <taxon>Flavobacteriaceae</taxon>
        <taxon>Flavobacterium</taxon>
    </lineage>
</organism>
<feature type="domain" description="PKD" evidence="2">
    <location>
        <begin position="310"/>
        <end position="410"/>
    </location>
</feature>
<dbReference type="InterPro" id="IPR025667">
    <property type="entry name" value="SprB_repeat"/>
</dbReference>
<feature type="domain" description="PKD" evidence="2">
    <location>
        <begin position="437"/>
        <end position="511"/>
    </location>
</feature>
<feature type="signal peptide" evidence="1">
    <location>
        <begin position="1"/>
        <end position="18"/>
    </location>
</feature>
<evidence type="ECO:0000259" key="3">
    <source>
        <dbReference type="PROSITE" id="PS50835"/>
    </source>
</evidence>
<feature type="domain" description="PKD" evidence="2">
    <location>
        <begin position="27"/>
        <end position="81"/>
    </location>
</feature>
<dbReference type="Pfam" id="PF13573">
    <property type="entry name" value="SprB"/>
    <property type="match status" value="4"/>
</dbReference>
<dbReference type="SMART" id="SM00089">
    <property type="entry name" value="PKD"/>
    <property type="match status" value="6"/>
</dbReference>
<feature type="domain" description="Ig-like" evidence="3">
    <location>
        <begin position="978"/>
        <end position="1070"/>
    </location>
</feature>
<accession>A0A1G8Y2U2</accession>
<dbReference type="InterPro" id="IPR045828">
    <property type="entry name" value="PKD_Bacteroidetes"/>
</dbReference>
<evidence type="ECO:0000313" key="5">
    <source>
        <dbReference type="Proteomes" id="UP000199580"/>
    </source>
</evidence>
<dbReference type="CDD" id="cd00146">
    <property type="entry name" value="PKD"/>
    <property type="match status" value="2"/>
</dbReference>
<dbReference type="InterPro" id="IPR035986">
    <property type="entry name" value="PKD_dom_sf"/>
</dbReference>
<dbReference type="Gene3D" id="2.60.40.10">
    <property type="entry name" value="Immunoglobulins"/>
    <property type="match status" value="10"/>
</dbReference>
<dbReference type="Pfam" id="PF13585">
    <property type="entry name" value="CHU_C"/>
    <property type="match status" value="1"/>
</dbReference>
<sequence>MKQLYIFLLVLFSFYTNAQNSLQLAPPVVDFTFTNDNTCSGTNIQFTSTLTGTGPFTYSWDFGDGTPLVTTVSANHTFNNAIGCGNQPYSVVLTVTDINNAVTTKTKVVTVKRKVDVGLADVDVFFPFSNCHNNPTAATPNYTLTVNNISTSSSCTTSYTLNWGDATIQNNLQFTDFPLTHTYTQLGSFNLSITANASNGCNNVKTYVVANQSNPAGSLGTLGSTTGLCAPATVPFTITNWELNSPGTTYELDFGDGQSVTLTHPLASSTISHTYLISSCPAPSFTAVLNVINACDTTPYTAGNIQVRIKPKASFTNPPNACISDNVCFTNTTIGGNSGSTCSTLATYVWNFGDPASPTNIINQTSATPIAACHTFSGPGIYMVSLTTNNPCGPDTFTNTICIEGPATPSFTLNSTNGCTPQTITANNTTTVANACTPATYQWTVTYASANCGSGATPPFYAVGSTATSTNPTFNFTTPGNYTISLTATNSCGSVTSASQTVVVKKPPTAIINPINDFCGVGSITPSAAIDGCAPAGTSLTYAWSFPGGLPATANTANPGTIIYNTTGTFTVSLTVSNDCGSSVVSTKAFTINVAPTITNTPLTQAICSGMQTALVVLTATPASATFTWTATATPGVTGFINSGSGNIPIQTITTTAATAGTVTYQITPIAGTCPGTVVSYTIVVNPAPNFTSQPASSAVCQGGTPTALTVALSNAAAPQYQWYSNPSNNTSGGTLIPGATSATYAPPSTAVGTLYYYCVVTLSSGGCANIISNVAQVDITVPVIISLQPTATQNICAGGSIAALTLSYSGGTGTVSYQWFLNNTNSNTGGTAIAGATANAYTPPVFSAAGSFYYYAEVTLTGSNCGTVATTTAEVLVSADPVISAQPIVTQTLCQGVTPTLLTVTATGGVGTLNYQWYSNIANNSTSGTAISGATSNTFSPPVTITGTLYYYCLVSQSAAGCTVVSATAEVIVKASPVITTQPQNQTVCQGGTVPALTVAYTNGVGTPSYQWYSNTANNNTTGIPVTGATAATFIPTAATVGTLYYYCIITLPPSGGCSAIVSNSAEIIITSGISITSQPLPSQDLCVGAAIPIPLTIAFTGGTGTATYQWYSNTTTSNTGGTSLTGETAVTYTPPAFSAAGTFYYYLVLTLSGNGCGAVASDVATINVFADPVISIQPMVTQTLCQSALPAALTVTAAGGVGTFSYQWYSNLSNNNTGGTALTGEISATLTPPTIAVATTYYYCVVSQTGLGCGTTSNTAEVVVIAAPAIVNQPLGSTVCVGGTPDILSVTYANGTGIPAYQWYSNAVDNTSSGTAIAGAGNASYAPPGNTVGTTFYYVIITLASSGGCSAITSQTAAVTATAAATISTQPLPSQSLCVGATIPAALTAAYTGGTGTPSWQWYTNTSLSNTGGTLISGATTDSYTPPAFNATGTFYFYAAVTLTGNGCGAVATDPAVVNVVSDPVITTQPLASQTLCQNATPQTLGVVASGGVTGAAYNYQWYSNTANNNTTGTLITGATSDTYIPNTASTGTIWYYCIVTQPTAQGCETISATAEVLVNLAPAFTMQPLSNTLCLGQSTPPLSVAYANGVGVPQYQWYANAVNNTTSGTLIVGETAAVFNPPVSNIGTTFYYCIVTLPVGGCSAIISDTAEITVDPIAVIAAAAPVICSGNAFIIAPDTIAGNTVPVGTTYTWLTPIVNPPGSVAGFAAEASPQVSISQTLTNTTLNPATVTYIITPLSGICIGADFTITVTVNPSISPGVAVTDSKCYLANNGAIDTNITGGIPFPTGPSYLVSWTGPGGFNASSDDIANLAPGAYTLTVTDAGGCPFTQTYTVTEPAEIIIMTDFEKDVTCFNDADGAVTISVTGGTLPYRYTWLKDTFPFATTEDIANLAPGVYSVSVTDANNCGPATAIFTITEPPLLTVALASQTNVLCYGYATGMIGINVAGGTPIALAPGVFDYTYAWTGPGTFTATTQNLSNVIAGTYNLTVTDAHNCSQNLSVTLTQPAEIVITATTTPITCYGANNASISLAISGGVAPYVTAWSNFATGTYQNNLAAGTYIITVTDATNCPKIINVIIPEAPLFLITPVVKEISCYGAHDASINLNFVGGITPIALTWNDGSTSGTVRNNLGPGTYTVNIVDGTPCTINRTFIIVEPQPLALTANTTNAFDCNDANSGAINLLVSGGIPPFSYAWSNGAVTEDLNNISAGNYQVTVTDARGCIKSETYSISRQPPIVININTETTPDCDAHTVVQRFIAAVSGGIPPYVLSWSSGTINGANNEIMQTTTNGAVVLTVTDSHGCTANHTVNVETPVLGYNTFDTASYAYSTYGIYSVVDPVQFHSDVTGDYIGISWDFGDGTFSTELSPSHGYTNPADYIVTQTVTYPFGCIYIHKISLLVEKGYLLVVPTAFTPNGDSLNDYFRPVTKALKNVRLDIYDTWGSLIYSESGENLKGWDAKIKGFEAENGNYFAKVRAETFYGFIVKEEHPFVLIK</sequence>
<dbReference type="PROSITE" id="PS50835">
    <property type="entry name" value="IG_LIKE"/>
    <property type="match status" value="2"/>
</dbReference>
<dbReference type="PROSITE" id="PS50093">
    <property type="entry name" value="PKD"/>
    <property type="match status" value="6"/>
</dbReference>
<dbReference type="InterPro" id="IPR026341">
    <property type="entry name" value="T9SS_type_B"/>
</dbReference>
<feature type="domain" description="PKD" evidence="2">
    <location>
        <begin position="127"/>
        <end position="200"/>
    </location>
</feature>
<dbReference type="Pfam" id="PF19406">
    <property type="entry name" value="PKD_5"/>
    <property type="match status" value="2"/>
</dbReference>
<evidence type="ECO:0000256" key="1">
    <source>
        <dbReference type="SAM" id="SignalP"/>
    </source>
</evidence>
<feature type="chain" id="PRO_5011557830" evidence="1">
    <location>
        <begin position="19"/>
        <end position="2498"/>
    </location>
</feature>
<proteinExistence type="predicted"/>
<dbReference type="Gene3D" id="2.60.40.740">
    <property type="match status" value="1"/>
</dbReference>
<dbReference type="InterPro" id="IPR013783">
    <property type="entry name" value="Ig-like_fold"/>
</dbReference>
<dbReference type="SUPFAM" id="SSF49299">
    <property type="entry name" value="PKD domain"/>
    <property type="match status" value="7"/>
</dbReference>
<protein>
    <submittedName>
        <fullName evidence="4">Gliding motility-associated C-terminal domain-containing protein</fullName>
    </submittedName>
</protein>
<dbReference type="InterPro" id="IPR022409">
    <property type="entry name" value="PKD/Chitinase_dom"/>
</dbReference>
<dbReference type="Gene3D" id="2.60.40.2700">
    <property type="match status" value="4"/>
</dbReference>
<keyword evidence="1" id="KW-0732">Signal</keyword>
<dbReference type="Pfam" id="PF18911">
    <property type="entry name" value="PKD_4"/>
    <property type="match status" value="2"/>
</dbReference>
<gene>
    <name evidence="4" type="ORF">SAMN04487935_2170</name>
</gene>
<dbReference type="STRING" id="1128970.SAMN04487935_2170"/>
<feature type="domain" description="PKD" evidence="2">
    <location>
        <begin position="536"/>
        <end position="599"/>
    </location>
</feature>
<name>A0A1G8Y2U2_9FLAO</name>
<dbReference type="Pfam" id="PF00801">
    <property type="entry name" value="PKD"/>
    <property type="match status" value="1"/>
</dbReference>
<keyword evidence="5" id="KW-1185">Reference proteome</keyword>
<dbReference type="EMBL" id="FNEZ01000003">
    <property type="protein sequence ID" value="SDJ97142.1"/>
    <property type="molecule type" value="Genomic_DNA"/>
</dbReference>
<evidence type="ECO:0000313" key="4">
    <source>
        <dbReference type="EMBL" id="SDJ97142.1"/>
    </source>
</evidence>